<dbReference type="EMBL" id="BAAFST010000006">
    <property type="protein sequence ID" value="GAB1290899.1"/>
    <property type="molecule type" value="Genomic_DNA"/>
</dbReference>
<evidence type="ECO:0000256" key="8">
    <source>
        <dbReference type="ARBA" id="ARBA00023157"/>
    </source>
</evidence>
<protein>
    <submittedName>
        <fullName evidence="14">Interleukin-12 receptor subunit beta-2</fullName>
    </submittedName>
</protein>
<feature type="domain" description="Fibronectin type-III" evidence="13">
    <location>
        <begin position="459"/>
        <end position="556"/>
    </location>
</feature>
<keyword evidence="10" id="KW-0325">Glycoprotein</keyword>
<comment type="similarity">
    <text evidence="2">Belongs to the type I cytokine receptor family. Type 2 subfamily.</text>
</comment>
<proteinExistence type="inferred from homology"/>
<evidence type="ECO:0000313" key="14">
    <source>
        <dbReference type="EMBL" id="GAB1290899.1"/>
    </source>
</evidence>
<evidence type="ECO:0000259" key="13">
    <source>
        <dbReference type="PROSITE" id="PS50853"/>
    </source>
</evidence>
<evidence type="ECO:0000256" key="7">
    <source>
        <dbReference type="ARBA" id="ARBA00023136"/>
    </source>
</evidence>
<reference evidence="14 15" key="1">
    <citation type="submission" date="2024-08" db="EMBL/GenBank/DDBJ databases">
        <title>The draft genome of Apodemus speciosus.</title>
        <authorList>
            <person name="Nabeshima K."/>
            <person name="Suzuki S."/>
            <person name="Onuma M."/>
        </authorList>
    </citation>
    <scope>NUCLEOTIDE SEQUENCE [LARGE SCALE GENOMIC DNA]</scope>
    <source>
        <strain evidence="14">IB14-021</strain>
    </source>
</reference>
<comment type="caution">
    <text evidence="14">The sequence shown here is derived from an EMBL/GenBank/DDBJ whole genome shotgun (WGS) entry which is preliminary data.</text>
</comment>
<evidence type="ECO:0000256" key="5">
    <source>
        <dbReference type="ARBA" id="ARBA00022737"/>
    </source>
</evidence>
<dbReference type="InterPro" id="IPR003529">
    <property type="entry name" value="Hematopoietin_rcpt_Gp130_CS"/>
</dbReference>
<dbReference type="CDD" id="cd00063">
    <property type="entry name" value="FN3"/>
    <property type="match status" value="3"/>
</dbReference>
<feature type="chain" id="PRO_5045985584" evidence="12">
    <location>
        <begin position="23"/>
        <end position="895"/>
    </location>
</feature>
<feature type="region of interest" description="Disordered" evidence="11">
    <location>
        <begin position="331"/>
        <end position="351"/>
    </location>
</feature>
<comment type="subcellular location">
    <subcellularLocation>
        <location evidence="1">Membrane</location>
        <topology evidence="1">Single-pass type I membrane protein</topology>
    </subcellularLocation>
</comment>
<dbReference type="PROSITE" id="PS01353">
    <property type="entry name" value="HEMATOPO_REC_L_F2"/>
    <property type="match status" value="1"/>
</dbReference>
<organism evidence="14 15">
    <name type="scientific">Apodemus speciosus</name>
    <name type="common">Large Japanese field mouse</name>
    <dbReference type="NCBI Taxonomy" id="105296"/>
    <lineage>
        <taxon>Eukaryota</taxon>
        <taxon>Metazoa</taxon>
        <taxon>Chordata</taxon>
        <taxon>Craniata</taxon>
        <taxon>Vertebrata</taxon>
        <taxon>Euteleostomi</taxon>
        <taxon>Mammalia</taxon>
        <taxon>Eutheria</taxon>
        <taxon>Euarchontoglires</taxon>
        <taxon>Glires</taxon>
        <taxon>Rodentia</taxon>
        <taxon>Myomorpha</taxon>
        <taxon>Muroidea</taxon>
        <taxon>Muridae</taxon>
        <taxon>Murinae</taxon>
        <taxon>Apodemus</taxon>
    </lineage>
</organism>
<evidence type="ECO:0000256" key="12">
    <source>
        <dbReference type="SAM" id="SignalP"/>
    </source>
</evidence>
<keyword evidence="7" id="KW-0472">Membrane</keyword>
<keyword evidence="8" id="KW-1015">Disulfide bond</keyword>
<dbReference type="InterPro" id="IPR013783">
    <property type="entry name" value="Ig-like_fold"/>
</dbReference>
<evidence type="ECO:0000256" key="3">
    <source>
        <dbReference type="ARBA" id="ARBA00022692"/>
    </source>
</evidence>
<accession>A0ABQ0EV44</accession>
<sequence length="895" mass="100674">MAHTVGEYSLALFLFMWLLVKANIDVCKLGTVTVQPAPVIPLGSAANISCSLNPKQGCSHHPNSNELILLKFVNDILVENLHGKKVHDSPRHSSTFQVTNLSLGMTLFVCKLNCSNSQKTQPVPVCGVEISVGVAPEPPQNITCVQEGEHGTVACSWNPGKVTYLKTYYTLQLSGPNNVTCQNQCYSDNHQNCNHLDLGINLTPDLAESRFLVRVTAINDLGNSSSLPHTFAFLDIVRPLPPWDIRIDFLNASGNRCTLQWEDEGQVVLNRLRYQPLNSTSWNMVNATNAKGRYDLQDLRPFTEYEFQISSKLHLSEGSWSHWSESLRARTPEEEGPHCKGYVTPSEERKGRKGFKMPVGTLDIWYLKQDVDCDRQQMSLSWKSLNPSEARGKILQYQVTLQEVTKKTTLQNTTRHTSWTGVIPRTGAWTASVSATNSKGTSAPTRINIVDLCGTELLAPQQVSAKSENMDNIMVTWWPPRKAASAVREYVVEWRALQPGSITTSPPHWLRIAPYNVSALISESIKPYVCYEIRVHALSEDRGGCSSIRGDSRHEAPLSGPHITAITERKESLFISWTHIPFLEQRGCILHYRIYWKERDSPAQPEHREIQYRHSQNSHSISSLQPRVTYVLWMTAVTAAGESPQGNEREFCPQGKVNWKTFVISSICIAIIIVGTFSIRYFRQKAFTLLSTLKPQWYGRTIPDPANSTWVKKYPIMEEKIQLPTDNLPMAWPTLEEPEPLIINEVLYQMIPVIRQPYCFKRGQEFQGYSPSKEDTIYIANPQASGTPPAETRQFVNLYKMLGSRDPDSKLGNLTSPLTVTPVNYLPSHEGYLPSNIEDLSPHEADPTDSLDLGHQHISLSIFAPSSLHPLTFCGERLTLDRLKMGYDSLMSNES</sequence>
<dbReference type="Gene3D" id="2.60.40.10">
    <property type="entry name" value="Immunoglobulins"/>
    <property type="match status" value="5"/>
</dbReference>
<dbReference type="PROSITE" id="PS50853">
    <property type="entry name" value="FN3"/>
    <property type="match status" value="3"/>
</dbReference>
<evidence type="ECO:0000256" key="11">
    <source>
        <dbReference type="SAM" id="MobiDB-lite"/>
    </source>
</evidence>
<dbReference type="InterPro" id="IPR003961">
    <property type="entry name" value="FN3_dom"/>
</dbReference>
<evidence type="ECO:0000256" key="10">
    <source>
        <dbReference type="ARBA" id="ARBA00023180"/>
    </source>
</evidence>
<evidence type="ECO:0000256" key="4">
    <source>
        <dbReference type="ARBA" id="ARBA00022729"/>
    </source>
</evidence>
<evidence type="ECO:0000313" key="15">
    <source>
        <dbReference type="Proteomes" id="UP001623349"/>
    </source>
</evidence>
<keyword evidence="9 14" id="KW-0675">Receptor</keyword>
<feature type="signal peptide" evidence="12">
    <location>
        <begin position="1"/>
        <end position="22"/>
    </location>
</feature>
<evidence type="ECO:0000256" key="9">
    <source>
        <dbReference type="ARBA" id="ARBA00023170"/>
    </source>
</evidence>
<feature type="domain" description="Fibronectin type-III" evidence="13">
    <location>
        <begin position="241"/>
        <end position="334"/>
    </location>
</feature>
<keyword evidence="4 12" id="KW-0732">Signal</keyword>
<dbReference type="PANTHER" id="PTHR48423">
    <property type="entry name" value="INTERLEUKIN-27 RECEPTOR SUBUNIT ALPHA"/>
    <property type="match status" value="1"/>
</dbReference>
<keyword evidence="3" id="KW-0812">Transmembrane</keyword>
<keyword evidence="15" id="KW-1185">Reference proteome</keyword>
<dbReference type="SUPFAM" id="SSF49265">
    <property type="entry name" value="Fibronectin type III"/>
    <property type="match status" value="4"/>
</dbReference>
<dbReference type="Pfam" id="PF06328">
    <property type="entry name" value="Lep_receptor_Ig"/>
    <property type="match status" value="1"/>
</dbReference>
<dbReference type="InterPro" id="IPR010457">
    <property type="entry name" value="IgC2-like_lig-bd"/>
</dbReference>
<dbReference type="InterPro" id="IPR036116">
    <property type="entry name" value="FN3_sf"/>
</dbReference>
<name>A0ABQ0EV44_APOSI</name>
<keyword evidence="6" id="KW-1133">Transmembrane helix</keyword>
<dbReference type="Proteomes" id="UP001623349">
    <property type="component" value="Unassembled WGS sequence"/>
</dbReference>
<gene>
    <name evidence="14" type="ORF">APTSU1_000612900</name>
</gene>
<evidence type="ECO:0000256" key="1">
    <source>
        <dbReference type="ARBA" id="ARBA00004479"/>
    </source>
</evidence>
<evidence type="ECO:0000256" key="2">
    <source>
        <dbReference type="ARBA" id="ARBA00008921"/>
    </source>
</evidence>
<keyword evidence="5" id="KW-0677">Repeat</keyword>
<feature type="domain" description="Fibronectin type-III" evidence="13">
    <location>
        <begin position="557"/>
        <end position="656"/>
    </location>
</feature>
<dbReference type="PANTHER" id="PTHR48423:SF1">
    <property type="entry name" value="INTERLEUKIN-27 RECEPTOR SUBUNIT ALPHA"/>
    <property type="match status" value="1"/>
</dbReference>
<evidence type="ECO:0000256" key="6">
    <source>
        <dbReference type="ARBA" id="ARBA00022989"/>
    </source>
</evidence>
<dbReference type="SMART" id="SM00060">
    <property type="entry name" value="FN3"/>
    <property type="match status" value="4"/>
</dbReference>
<dbReference type="Pfam" id="PF00041">
    <property type="entry name" value="fn3"/>
    <property type="match status" value="3"/>
</dbReference>
<dbReference type="InterPro" id="IPR052672">
    <property type="entry name" value="Type1_Cytokine_Rcpt_Type2"/>
</dbReference>